<accession>A0A5D4KC13</accession>
<dbReference type="Proteomes" id="UP000323317">
    <property type="component" value="Unassembled WGS sequence"/>
</dbReference>
<organism evidence="1 2">
    <name type="scientific">Rossellomorea vietnamensis</name>
    <dbReference type="NCBI Taxonomy" id="218284"/>
    <lineage>
        <taxon>Bacteria</taxon>
        <taxon>Bacillati</taxon>
        <taxon>Bacillota</taxon>
        <taxon>Bacilli</taxon>
        <taxon>Bacillales</taxon>
        <taxon>Bacillaceae</taxon>
        <taxon>Rossellomorea</taxon>
    </lineage>
</organism>
<proteinExistence type="predicted"/>
<sequence>MEAIIAGMIYLFIILGFYFVIKKAVAEGIDSSREIRKLRSELKMLNKELKKETGSKIDKKI</sequence>
<evidence type="ECO:0000313" key="2">
    <source>
        <dbReference type="Proteomes" id="UP000323317"/>
    </source>
</evidence>
<gene>
    <name evidence="1" type="ORF">FZC79_12475</name>
</gene>
<dbReference type="RefSeq" id="WP_148947136.1">
    <property type="nucleotide sequence ID" value="NZ_JBNILU010000005.1"/>
</dbReference>
<dbReference type="AlphaFoldDB" id="A0A5D4KC13"/>
<protein>
    <submittedName>
        <fullName evidence="1">Uncharacterized protein</fullName>
    </submittedName>
</protein>
<reference evidence="1 2" key="1">
    <citation type="submission" date="2019-08" db="EMBL/GenBank/DDBJ databases">
        <title>Bacillus genomes from the desert of Cuatro Cienegas, Coahuila.</title>
        <authorList>
            <person name="Olmedo-Alvarez G."/>
        </authorList>
    </citation>
    <scope>NUCLEOTIDE SEQUENCE [LARGE SCALE GENOMIC DNA]</scope>
    <source>
        <strain evidence="1 2">CH40_1T</strain>
    </source>
</reference>
<evidence type="ECO:0000313" key="1">
    <source>
        <dbReference type="EMBL" id="TYR74917.1"/>
    </source>
</evidence>
<name>A0A5D4KC13_9BACI</name>
<dbReference type="EMBL" id="VTEH01000009">
    <property type="protein sequence ID" value="TYR74917.1"/>
    <property type="molecule type" value="Genomic_DNA"/>
</dbReference>
<comment type="caution">
    <text evidence="1">The sequence shown here is derived from an EMBL/GenBank/DDBJ whole genome shotgun (WGS) entry which is preliminary data.</text>
</comment>